<name>A0AAV2GNX0_9ROSI</name>
<evidence type="ECO:0000256" key="1">
    <source>
        <dbReference type="SAM" id="MobiDB-lite"/>
    </source>
</evidence>
<feature type="compositionally biased region" description="Basic and acidic residues" evidence="1">
    <location>
        <begin position="34"/>
        <end position="53"/>
    </location>
</feature>
<protein>
    <submittedName>
        <fullName evidence="2">Uncharacterized protein</fullName>
    </submittedName>
</protein>
<dbReference type="AlphaFoldDB" id="A0AAV2GNX0"/>
<organism evidence="2 3">
    <name type="scientific">Linum trigynum</name>
    <dbReference type="NCBI Taxonomy" id="586398"/>
    <lineage>
        <taxon>Eukaryota</taxon>
        <taxon>Viridiplantae</taxon>
        <taxon>Streptophyta</taxon>
        <taxon>Embryophyta</taxon>
        <taxon>Tracheophyta</taxon>
        <taxon>Spermatophyta</taxon>
        <taxon>Magnoliopsida</taxon>
        <taxon>eudicotyledons</taxon>
        <taxon>Gunneridae</taxon>
        <taxon>Pentapetalae</taxon>
        <taxon>rosids</taxon>
        <taxon>fabids</taxon>
        <taxon>Malpighiales</taxon>
        <taxon>Linaceae</taxon>
        <taxon>Linum</taxon>
    </lineage>
</organism>
<feature type="region of interest" description="Disordered" evidence="1">
    <location>
        <begin position="23"/>
        <end position="80"/>
    </location>
</feature>
<proteinExistence type="predicted"/>
<accession>A0AAV2GNX0</accession>
<sequence>MREVRKTGLKPFVLQEEGVAIVSQSGMDMPSGKVTDREREPPEAAARETISHEEGDDDEEQEREGTMQLEGASLTREDLI</sequence>
<keyword evidence="3" id="KW-1185">Reference proteome</keyword>
<dbReference type="EMBL" id="OZ034822">
    <property type="protein sequence ID" value="CAL1412379.1"/>
    <property type="molecule type" value="Genomic_DNA"/>
</dbReference>
<evidence type="ECO:0000313" key="2">
    <source>
        <dbReference type="EMBL" id="CAL1412379.1"/>
    </source>
</evidence>
<evidence type="ECO:0000313" key="3">
    <source>
        <dbReference type="Proteomes" id="UP001497516"/>
    </source>
</evidence>
<reference evidence="2 3" key="1">
    <citation type="submission" date="2024-04" db="EMBL/GenBank/DDBJ databases">
        <authorList>
            <person name="Fracassetti M."/>
        </authorList>
    </citation>
    <scope>NUCLEOTIDE SEQUENCE [LARGE SCALE GENOMIC DNA]</scope>
</reference>
<dbReference type="Proteomes" id="UP001497516">
    <property type="component" value="Chromosome 9"/>
</dbReference>
<gene>
    <name evidence="2" type="ORF">LTRI10_LOCUS51678</name>
</gene>